<proteinExistence type="predicted"/>
<dbReference type="Pfam" id="PF16267">
    <property type="entry name" value="DUF4920"/>
    <property type="match status" value="1"/>
</dbReference>
<gene>
    <name evidence="2" type="ORF">VRU49_02695</name>
</gene>
<dbReference type="EMBL" id="JAZDQU010000001">
    <property type="protein sequence ID" value="MEE1884320.1"/>
    <property type="molecule type" value="Genomic_DNA"/>
</dbReference>
<comment type="caution">
    <text evidence="2">The sequence shown here is derived from an EMBL/GenBank/DDBJ whole genome shotgun (WGS) entry which is preliminary data.</text>
</comment>
<organism evidence="2 3">
    <name type="scientific">Pedobacter flavus</name>
    <dbReference type="NCBI Taxonomy" id="3113906"/>
    <lineage>
        <taxon>Bacteria</taxon>
        <taxon>Pseudomonadati</taxon>
        <taxon>Bacteroidota</taxon>
        <taxon>Sphingobacteriia</taxon>
        <taxon>Sphingobacteriales</taxon>
        <taxon>Sphingobacteriaceae</taxon>
        <taxon>Pedobacter</taxon>
    </lineage>
</organism>
<keyword evidence="3" id="KW-1185">Reference proteome</keyword>
<feature type="signal peptide" evidence="1">
    <location>
        <begin position="1"/>
        <end position="19"/>
    </location>
</feature>
<sequence>MKKILLSLAFCFVTVFAFAQQVADNKKVFGTGVTGETAPFAQIEQLLGDKQSADMKLRGKVVEVCQKKGCFITVQMPDGKEPVRVTFKDYAFFMPFDLAGKEILLDGVAKKQIVSVETLRHYAEDAHKSEAEIAKITEPKKEVAFEAKGVVILN</sequence>
<accession>A0ABU7GZE7</accession>
<dbReference type="InterPro" id="IPR032577">
    <property type="entry name" value="DUF4920"/>
</dbReference>
<evidence type="ECO:0000313" key="3">
    <source>
        <dbReference type="Proteomes" id="UP001337681"/>
    </source>
</evidence>
<dbReference type="Proteomes" id="UP001337681">
    <property type="component" value="Unassembled WGS sequence"/>
</dbReference>
<feature type="chain" id="PRO_5045530361" evidence="1">
    <location>
        <begin position="20"/>
        <end position="154"/>
    </location>
</feature>
<evidence type="ECO:0000313" key="2">
    <source>
        <dbReference type="EMBL" id="MEE1884320.1"/>
    </source>
</evidence>
<dbReference type="RefSeq" id="WP_330145237.1">
    <property type="nucleotide sequence ID" value="NZ_JAZDQU010000001.1"/>
</dbReference>
<name>A0ABU7GZE7_9SPHI</name>
<protein>
    <submittedName>
        <fullName evidence="2">DUF4920 domain-containing protein</fullName>
    </submittedName>
</protein>
<evidence type="ECO:0000256" key="1">
    <source>
        <dbReference type="SAM" id="SignalP"/>
    </source>
</evidence>
<keyword evidence="1" id="KW-0732">Signal</keyword>
<reference evidence="2 3" key="1">
    <citation type="submission" date="2024-01" db="EMBL/GenBank/DDBJ databases">
        <title>Pedobacter sp. nov., isolated from oil-contaminated soil.</title>
        <authorList>
            <person name="Le N.T.T."/>
        </authorList>
    </citation>
    <scope>NUCLEOTIDE SEQUENCE [LARGE SCALE GENOMIC DNA]</scope>
    <source>
        <strain evidence="2 3">VNH31</strain>
    </source>
</reference>